<dbReference type="EMBL" id="CP007243">
    <property type="protein sequence ID" value="AIA31913.1"/>
    <property type="molecule type" value="Genomic_DNA"/>
</dbReference>
<reference evidence="3" key="1">
    <citation type="submission" date="2014-02" db="EMBL/GenBank/DDBJ databases">
        <title>Complete genome sequence and comparative genomic analysis of the nitrogen-fixing bacterium Leptospirillum ferriphilum YSK.</title>
        <authorList>
            <person name="Guo X."/>
            <person name="Yin H."/>
            <person name="Liang Y."/>
            <person name="Hu Q."/>
            <person name="Ma L."/>
            <person name="Xiao Y."/>
            <person name="Zhang X."/>
            <person name="Qiu G."/>
            <person name="Liu X."/>
        </authorList>
    </citation>
    <scope>NUCLEOTIDE SEQUENCE [LARGE SCALE GENOMIC DNA]</scope>
    <source>
        <strain evidence="3">YSK</strain>
    </source>
</reference>
<dbReference type="KEGG" id="lfp:Y981_10240"/>
<reference evidence="2 3" key="2">
    <citation type="journal article" date="2015" name="Biomed. Res. Int.">
        <title>Effects of Arsenite Resistance on the Growth and Functional Gene Expression of Leptospirillum ferriphilum and Acidithiobacillus thiooxidans in Pure Culture and Coculture.</title>
        <authorList>
            <person name="Jiang H."/>
            <person name="Liang Y."/>
            <person name="Yin H."/>
            <person name="Xiao Y."/>
            <person name="Guo X."/>
            <person name="Xu Y."/>
            <person name="Hu Q."/>
            <person name="Liu H."/>
            <person name="Liu X."/>
        </authorList>
    </citation>
    <scope>NUCLEOTIDE SEQUENCE [LARGE SCALE GENOMIC DNA]</scope>
    <source>
        <strain evidence="2 3">YSK</strain>
    </source>
</reference>
<dbReference type="AlphaFoldDB" id="A0A059XYC9"/>
<evidence type="ECO:0000313" key="3">
    <source>
        <dbReference type="Proteomes" id="UP000027059"/>
    </source>
</evidence>
<name>A0A059XYC9_9BACT</name>
<gene>
    <name evidence="2" type="ORF">Y981_10240</name>
</gene>
<accession>A0A059XYC9</accession>
<organism evidence="2 3">
    <name type="scientific">Leptospirillum ferriphilum YSK</name>
    <dbReference type="NCBI Taxonomy" id="1441628"/>
    <lineage>
        <taxon>Bacteria</taxon>
        <taxon>Pseudomonadati</taxon>
        <taxon>Nitrospirota</taxon>
        <taxon>Nitrospiria</taxon>
        <taxon>Nitrospirales</taxon>
        <taxon>Nitrospiraceae</taxon>
        <taxon>Leptospirillum</taxon>
    </lineage>
</organism>
<evidence type="ECO:0000313" key="2">
    <source>
        <dbReference type="EMBL" id="AIA31913.1"/>
    </source>
</evidence>
<sequence length="100" mass="11655">MKFRKLVLLNLHLSEKGIVNRKHGPGPAYFPRTAPAWQEEGDTRRKRNFPQERSFEKLFWQGVESLNRKKTQKKSGAPFQGSGRVDVHQAGRMIPIRPFR</sequence>
<protein>
    <submittedName>
        <fullName evidence="2">Uncharacterized protein</fullName>
    </submittedName>
</protein>
<feature type="region of interest" description="Disordered" evidence="1">
    <location>
        <begin position="21"/>
        <end position="47"/>
    </location>
</feature>
<proteinExistence type="predicted"/>
<dbReference type="Proteomes" id="UP000027059">
    <property type="component" value="Chromosome"/>
</dbReference>
<dbReference type="HOGENOM" id="CLU_2302395_0_0_0"/>
<feature type="region of interest" description="Disordered" evidence="1">
    <location>
        <begin position="66"/>
        <end position="91"/>
    </location>
</feature>
<keyword evidence="3" id="KW-1185">Reference proteome</keyword>
<evidence type="ECO:0000256" key="1">
    <source>
        <dbReference type="SAM" id="MobiDB-lite"/>
    </source>
</evidence>